<evidence type="ECO:0000313" key="3">
    <source>
        <dbReference type="Proteomes" id="UP000593571"/>
    </source>
</evidence>
<dbReference type="EMBL" id="JACASE010000006">
    <property type="protein sequence ID" value="KAF6457188.1"/>
    <property type="molecule type" value="Genomic_DNA"/>
</dbReference>
<comment type="caution">
    <text evidence="2">The sequence shown here is derived from an EMBL/GenBank/DDBJ whole genome shotgun (WGS) entry which is preliminary data.</text>
</comment>
<feature type="compositionally biased region" description="Gly residues" evidence="1">
    <location>
        <begin position="1"/>
        <end position="11"/>
    </location>
</feature>
<sequence>MAGGSPTGGTQGTHLTPSLTCLGPGPRWVQRAMTEHEIFLVCRPRVLPRVGSGQGWLRGLGRHGALGVGSTWLRVQPREARRQDHMRAEDPSPLDTLHPTPFTKHKFRDKIIKNFKTKPADH</sequence>
<name>A0A7J8GBH9_ROUAE</name>
<dbReference type="AlphaFoldDB" id="A0A7J8GBH9"/>
<feature type="compositionally biased region" description="Basic and acidic residues" evidence="1">
    <location>
        <begin position="78"/>
        <end position="90"/>
    </location>
</feature>
<protein>
    <submittedName>
        <fullName evidence="2">Uncharacterized protein</fullName>
    </submittedName>
</protein>
<evidence type="ECO:0000256" key="1">
    <source>
        <dbReference type="SAM" id="MobiDB-lite"/>
    </source>
</evidence>
<dbReference type="Proteomes" id="UP000593571">
    <property type="component" value="Unassembled WGS sequence"/>
</dbReference>
<organism evidence="2 3">
    <name type="scientific">Rousettus aegyptiacus</name>
    <name type="common">Egyptian fruit bat</name>
    <name type="synonym">Pteropus aegyptiacus</name>
    <dbReference type="NCBI Taxonomy" id="9407"/>
    <lineage>
        <taxon>Eukaryota</taxon>
        <taxon>Metazoa</taxon>
        <taxon>Chordata</taxon>
        <taxon>Craniata</taxon>
        <taxon>Vertebrata</taxon>
        <taxon>Euteleostomi</taxon>
        <taxon>Mammalia</taxon>
        <taxon>Eutheria</taxon>
        <taxon>Laurasiatheria</taxon>
        <taxon>Chiroptera</taxon>
        <taxon>Yinpterochiroptera</taxon>
        <taxon>Pteropodoidea</taxon>
        <taxon>Pteropodidae</taxon>
        <taxon>Rousettinae</taxon>
        <taxon>Rousettus</taxon>
    </lineage>
</organism>
<gene>
    <name evidence="2" type="ORF">HJG63_011721</name>
</gene>
<evidence type="ECO:0000313" key="2">
    <source>
        <dbReference type="EMBL" id="KAF6457188.1"/>
    </source>
</evidence>
<accession>A0A7J8GBH9</accession>
<feature type="region of interest" description="Disordered" evidence="1">
    <location>
        <begin position="1"/>
        <end position="23"/>
    </location>
</feature>
<reference evidence="2 3" key="1">
    <citation type="journal article" date="2020" name="Nature">
        <title>Six reference-quality genomes reveal evolution of bat adaptations.</title>
        <authorList>
            <person name="Jebb D."/>
            <person name="Huang Z."/>
            <person name="Pippel M."/>
            <person name="Hughes G.M."/>
            <person name="Lavrichenko K."/>
            <person name="Devanna P."/>
            <person name="Winkler S."/>
            <person name="Jermiin L.S."/>
            <person name="Skirmuntt E.C."/>
            <person name="Katzourakis A."/>
            <person name="Burkitt-Gray L."/>
            <person name="Ray D.A."/>
            <person name="Sullivan K.A.M."/>
            <person name="Roscito J.G."/>
            <person name="Kirilenko B.M."/>
            <person name="Davalos L.M."/>
            <person name="Corthals A.P."/>
            <person name="Power M.L."/>
            <person name="Jones G."/>
            <person name="Ransome R.D."/>
            <person name="Dechmann D.K.N."/>
            <person name="Locatelli A.G."/>
            <person name="Puechmaille S.J."/>
            <person name="Fedrigo O."/>
            <person name="Jarvis E.D."/>
            <person name="Hiller M."/>
            <person name="Vernes S.C."/>
            <person name="Myers E.W."/>
            <person name="Teeling E.C."/>
        </authorList>
    </citation>
    <scope>NUCLEOTIDE SEQUENCE [LARGE SCALE GENOMIC DNA]</scope>
    <source>
        <strain evidence="2">MRouAeg1</strain>
        <tissue evidence="2">Muscle</tissue>
    </source>
</reference>
<keyword evidence="3" id="KW-1185">Reference proteome</keyword>
<proteinExistence type="predicted"/>
<feature type="region of interest" description="Disordered" evidence="1">
    <location>
        <begin position="78"/>
        <end position="102"/>
    </location>
</feature>